<keyword evidence="1" id="KW-1133">Transmembrane helix</keyword>
<feature type="transmembrane region" description="Helical" evidence="1">
    <location>
        <begin position="59"/>
        <end position="75"/>
    </location>
</feature>
<accession>A0A6C0JP94</accession>
<evidence type="ECO:0000313" key="2">
    <source>
        <dbReference type="EMBL" id="QHU06701.1"/>
    </source>
</evidence>
<sequence>MKKYLDLITLIPMGIVTMIFIADKELGNHAKNTCIGLLVYLFIFAIVYFMLLHLKVNKWVAVTIALVLWVILTVLRKKYM</sequence>
<reference evidence="2" key="1">
    <citation type="journal article" date="2020" name="Nature">
        <title>Giant virus diversity and host interactions through global metagenomics.</title>
        <authorList>
            <person name="Schulz F."/>
            <person name="Roux S."/>
            <person name="Paez-Espino D."/>
            <person name="Jungbluth S."/>
            <person name="Walsh D.A."/>
            <person name="Denef V.J."/>
            <person name="McMahon K.D."/>
            <person name="Konstantinidis K.T."/>
            <person name="Eloe-Fadrosh E.A."/>
            <person name="Kyrpides N.C."/>
            <person name="Woyke T."/>
        </authorList>
    </citation>
    <scope>NUCLEOTIDE SEQUENCE</scope>
    <source>
        <strain evidence="2">GVMAG-S-1038524-41</strain>
    </source>
</reference>
<dbReference type="AlphaFoldDB" id="A0A6C0JP94"/>
<keyword evidence="1" id="KW-0812">Transmembrane</keyword>
<protein>
    <submittedName>
        <fullName evidence="2">Uncharacterized protein</fullName>
    </submittedName>
</protein>
<name>A0A6C0JP94_9ZZZZ</name>
<organism evidence="2">
    <name type="scientific">viral metagenome</name>
    <dbReference type="NCBI Taxonomy" id="1070528"/>
    <lineage>
        <taxon>unclassified sequences</taxon>
        <taxon>metagenomes</taxon>
        <taxon>organismal metagenomes</taxon>
    </lineage>
</organism>
<evidence type="ECO:0000256" key="1">
    <source>
        <dbReference type="SAM" id="Phobius"/>
    </source>
</evidence>
<feature type="transmembrane region" description="Helical" evidence="1">
    <location>
        <begin position="6"/>
        <end position="22"/>
    </location>
</feature>
<dbReference type="EMBL" id="MN740667">
    <property type="protein sequence ID" value="QHU06701.1"/>
    <property type="molecule type" value="Genomic_DNA"/>
</dbReference>
<proteinExistence type="predicted"/>
<keyword evidence="1" id="KW-0472">Membrane</keyword>
<feature type="transmembrane region" description="Helical" evidence="1">
    <location>
        <begin position="34"/>
        <end position="53"/>
    </location>
</feature>